<sequence length="53" mass="6442">EHFKGNQYPRMQVLTIRELLEGKEAQYPRMAPSVTFKRAQRRRRSLDKQQRLV</sequence>
<dbReference type="AlphaFoldDB" id="X1UWD1"/>
<name>X1UWD1_9ZZZZ</name>
<reference evidence="1" key="1">
    <citation type="journal article" date="2014" name="Front. Microbiol.">
        <title>High frequency of phylogenetically diverse reductive dehalogenase-homologous genes in deep subseafloor sedimentary metagenomes.</title>
        <authorList>
            <person name="Kawai M."/>
            <person name="Futagami T."/>
            <person name="Toyoda A."/>
            <person name="Takaki Y."/>
            <person name="Nishi S."/>
            <person name="Hori S."/>
            <person name="Arai W."/>
            <person name="Tsubouchi T."/>
            <person name="Morono Y."/>
            <person name="Uchiyama I."/>
            <person name="Ito T."/>
            <person name="Fujiyama A."/>
            <person name="Inagaki F."/>
            <person name="Takami H."/>
        </authorList>
    </citation>
    <scope>NUCLEOTIDE SEQUENCE</scope>
    <source>
        <strain evidence="1">Expedition CK06-06</strain>
    </source>
</reference>
<feature type="non-terminal residue" evidence="1">
    <location>
        <position position="1"/>
    </location>
</feature>
<comment type="caution">
    <text evidence="1">The sequence shown here is derived from an EMBL/GenBank/DDBJ whole genome shotgun (WGS) entry which is preliminary data.</text>
</comment>
<dbReference type="EMBL" id="BARW01033265">
    <property type="protein sequence ID" value="GAJ07897.1"/>
    <property type="molecule type" value="Genomic_DNA"/>
</dbReference>
<proteinExistence type="predicted"/>
<protein>
    <submittedName>
        <fullName evidence="1">Uncharacterized protein</fullName>
    </submittedName>
</protein>
<accession>X1UWD1</accession>
<evidence type="ECO:0000313" key="1">
    <source>
        <dbReference type="EMBL" id="GAJ07897.1"/>
    </source>
</evidence>
<gene>
    <name evidence="1" type="ORF">S12H4_52427</name>
</gene>
<organism evidence="1">
    <name type="scientific">marine sediment metagenome</name>
    <dbReference type="NCBI Taxonomy" id="412755"/>
    <lineage>
        <taxon>unclassified sequences</taxon>
        <taxon>metagenomes</taxon>
        <taxon>ecological metagenomes</taxon>
    </lineage>
</organism>